<name>A0AAW2YUM1_9EUKA</name>
<keyword evidence="3" id="KW-0436">Ligase</keyword>
<keyword evidence="4" id="KW-1185">Reference proteome</keyword>
<organism evidence="3 4">
    <name type="scientific">Acrasis kona</name>
    <dbReference type="NCBI Taxonomy" id="1008807"/>
    <lineage>
        <taxon>Eukaryota</taxon>
        <taxon>Discoba</taxon>
        <taxon>Heterolobosea</taxon>
        <taxon>Tetramitia</taxon>
        <taxon>Eutetramitia</taxon>
        <taxon>Acrasidae</taxon>
        <taxon>Acrasis</taxon>
    </lineage>
</organism>
<comment type="caution">
    <text evidence="3">The sequence shown here is derived from an EMBL/GenBank/DDBJ whole genome shotgun (WGS) entry which is preliminary data.</text>
</comment>
<reference evidence="3 4" key="1">
    <citation type="submission" date="2024-03" db="EMBL/GenBank/DDBJ databases">
        <title>The Acrasis kona genome and developmental transcriptomes reveal deep origins of eukaryotic multicellular pathways.</title>
        <authorList>
            <person name="Sheikh S."/>
            <person name="Fu C.-J."/>
            <person name="Brown M.W."/>
            <person name="Baldauf S.L."/>
        </authorList>
    </citation>
    <scope>NUCLEOTIDE SEQUENCE [LARGE SCALE GENOMIC DNA]</scope>
    <source>
        <strain evidence="3 4">ATCC MYA-3509</strain>
    </source>
</reference>
<dbReference type="GO" id="GO:0016874">
    <property type="term" value="F:ligase activity"/>
    <property type="evidence" value="ECO:0007669"/>
    <property type="project" value="UniProtKB-KW"/>
</dbReference>
<accession>A0AAW2YUM1</accession>
<evidence type="ECO:0000256" key="1">
    <source>
        <dbReference type="SAM" id="Coils"/>
    </source>
</evidence>
<protein>
    <submittedName>
        <fullName evidence="3">DNA ligase</fullName>
    </submittedName>
</protein>
<evidence type="ECO:0000256" key="2">
    <source>
        <dbReference type="SAM" id="MobiDB-lite"/>
    </source>
</evidence>
<dbReference type="EMBL" id="JAOPGA020000733">
    <property type="protein sequence ID" value="KAL0481136.1"/>
    <property type="molecule type" value="Genomic_DNA"/>
</dbReference>
<feature type="coiled-coil region" evidence="1">
    <location>
        <begin position="149"/>
        <end position="197"/>
    </location>
</feature>
<dbReference type="AlphaFoldDB" id="A0AAW2YUM1"/>
<feature type="region of interest" description="Disordered" evidence="2">
    <location>
        <begin position="1"/>
        <end position="32"/>
    </location>
</feature>
<dbReference type="Proteomes" id="UP001431209">
    <property type="component" value="Unassembled WGS sequence"/>
</dbReference>
<evidence type="ECO:0000313" key="4">
    <source>
        <dbReference type="Proteomes" id="UP001431209"/>
    </source>
</evidence>
<sequence>MKLSLNMSALTKPVVDSPTQQEQIDEPMNSPPKPFVKALNLSSIAPKLDLKPTTPPQNKSQKKVVDVSLLVSNFVKVEVDENSEVSDIKTAVHRELGGIFNTKSDEFKYDLVETNNGSSTSFTCSPQIKVNFSALLELKKQNHDLLIKLEKTVTALQTFERSNNELREQVQAQKVTIQENERHKDQTRELVNMLKAQHKELVTSLSPTTTPPTSNFSNLDLCK</sequence>
<proteinExistence type="predicted"/>
<gene>
    <name evidence="3" type="ORF">AKO1_011202</name>
</gene>
<keyword evidence="1" id="KW-0175">Coiled coil</keyword>
<evidence type="ECO:0000313" key="3">
    <source>
        <dbReference type="EMBL" id="KAL0481136.1"/>
    </source>
</evidence>